<sequence length="670" mass="75815">MVLKSKSGLMPASKKFIKNSEKGVEPRIEFQLWVTPAKFTLKPLSSIVNPYRHGCSILCNHPTTNVELRRAIKKTTRYKDEPEDCGVDKKALVDRVGEVLEEMLLSRYRREETSSNITKDIVDSSDEGLLSDDRTGTGVAGNHRTVLVLDLRRTASQETIATREGRETSAEGKSIDASPSQSSISATSQSQSLMFVSKGPQTPVAPVEEPQQIIETTATTDEATADETDVQKRRGKIRKKKKSGKNISVLPDDRGSKEVVGLIEPGETQVSACNETGADDFRSGQTSATPAPPDGSVPPVSIENQRTEKLFPVSDLFDEQTLRHLRRTITVHDAEAHFRSIWRKVLEEAIKVSEITPEEEMKHVREKVYIEPSQPENWIGYPRAFAYQTARFDLPINKDKLNGMTPLEYLRDYVAISKRHNLLYDYVFNKYTEYKINEIINENDEVNQNKEKSEENNNDEDLKETEDNRPRERFILGKSVIAALGEVMSRPFTDEEANKLHGMINWSDEDKIDLKTWIGLCALSERVFGYQFSSGKNPNLGMPQLIEQVDFENLLEKLPRLNLRSDLYGLLMAIREAYERTVEDDLDISIYGYNNDQNVQQPVVSTTTNSATGDCQVVRRIPRIGIVDDDDSDAEYFNSENVDTYVSSGDEFTDEEENVQESEQTNEIME</sequence>
<dbReference type="PANTHER" id="PTHR36696:SF1">
    <property type="entry name" value="EF-HAND DOMAIN-CONTAINING PROTEIN"/>
    <property type="match status" value="1"/>
</dbReference>
<feature type="region of interest" description="Disordered" evidence="1">
    <location>
        <begin position="158"/>
        <end position="190"/>
    </location>
</feature>
<comment type="caution">
    <text evidence="2">The sequence shown here is derived from an EMBL/GenBank/DDBJ whole genome shotgun (WGS) entry which is preliminary data.</text>
</comment>
<evidence type="ECO:0000313" key="3">
    <source>
        <dbReference type="Proteomes" id="UP001461498"/>
    </source>
</evidence>
<feature type="compositionally biased region" description="Acidic residues" evidence="1">
    <location>
        <begin position="651"/>
        <end position="660"/>
    </location>
</feature>
<feature type="region of interest" description="Disordered" evidence="1">
    <location>
        <begin position="645"/>
        <end position="670"/>
    </location>
</feature>
<feature type="region of interest" description="Disordered" evidence="1">
    <location>
        <begin position="447"/>
        <end position="468"/>
    </location>
</feature>
<accession>A0AAW1CWL6</accession>
<feature type="compositionally biased region" description="Polar residues" evidence="1">
    <location>
        <begin position="661"/>
        <end position="670"/>
    </location>
</feature>
<evidence type="ECO:0000256" key="1">
    <source>
        <dbReference type="SAM" id="MobiDB-lite"/>
    </source>
</evidence>
<organism evidence="2 3">
    <name type="scientific">Rhynocoris fuscipes</name>
    <dbReference type="NCBI Taxonomy" id="488301"/>
    <lineage>
        <taxon>Eukaryota</taxon>
        <taxon>Metazoa</taxon>
        <taxon>Ecdysozoa</taxon>
        <taxon>Arthropoda</taxon>
        <taxon>Hexapoda</taxon>
        <taxon>Insecta</taxon>
        <taxon>Pterygota</taxon>
        <taxon>Neoptera</taxon>
        <taxon>Paraneoptera</taxon>
        <taxon>Hemiptera</taxon>
        <taxon>Heteroptera</taxon>
        <taxon>Panheteroptera</taxon>
        <taxon>Cimicomorpha</taxon>
        <taxon>Reduviidae</taxon>
        <taxon>Harpactorinae</taxon>
        <taxon>Harpactorini</taxon>
        <taxon>Rhynocoris</taxon>
    </lineage>
</organism>
<dbReference type="PANTHER" id="PTHR36696">
    <property type="entry name" value="AGAP012002-PA"/>
    <property type="match status" value="1"/>
</dbReference>
<feature type="compositionally biased region" description="Basic residues" evidence="1">
    <location>
        <begin position="233"/>
        <end position="244"/>
    </location>
</feature>
<reference evidence="2 3" key="1">
    <citation type="submission" date="2022-12" db="EMBL/GenBank/DDBJ databases">
        <title>Chromosome-level genome assembly of true bugs.</title>
        <authorList>
            <person name="Ma L."/>
            <person name="Li H."/>
        </authorList>
    </citation>
    <scope>NUCLEOTIDE SEQUENCE [LARGE SCALE GENOMIC DNA]</scope>
    <source>
        <strain evidence="2">Lab_2022b</strain>
    </source>
</reference>
<name>A0AAW1CWL6_9HEMI</name>
<keyword evidence="3" id="KW-1185">Reference proteome</keyword>
<dbReference type="EMBL" id="JAPXFL010000008">
    <property type="protein sequence ID" value="KAK9502846.1"/>
    <property type="molecule type" value="Genomic_DNA"/>
</dbReference>
<gene>
    <name evidence="2" type="ORF">O3M35_011541</name>
</gene>
<proteinExistence type="predicted"/>
<feature type="region of interest" description="Disordered" evidence="1">
    <location>
        <begin position="274"/>
        <end position="303"/>
    </location>
</feature>
<dbReference type="Proteomes" id="UP001461498">
    <property type="component" value="Unassembled WGS sequence"/>
</dbReference>
<feature type="compositionally biased region" description="Low complexity" evidence="1">
    <location>
        <begin position="175"/>
        <end position="190"/>
    </location>
</feature>
<feature type="region of interest" description="Disordered" evidence="1">
    <location>
        <begin position="220"/>
        <end position="252"/>
    </location>
</feature>
<feature type="compositionally biased region" description="Basic and acidic residues" evidence="1">
    <location>
        <begin position="158"/>
        <end position="174"/>
    </location>
</feature>
<dbReference type="AlphaFoldDB" id="A0AAW1CWL6"/>
<evidence type="ECO:0000313" key="2">
    <source>
        <dbReference type="EMBL" id="KAK9502846.1"/>
    </source>
</evidence>
<protein>
    <submittedName>
        <fullName evidence="2">Uncharacterized protein</fullName>
    </submittedName>
</protein>